<dbReference type="InterPro" id="IPR010301">
    <property type="entry name" value="RRP1"/>
</dbReference>
<feature type="compositionally biased region" description="Acidic residues" evidence="5">
    <location>
        <begin position="319"/>
        <end position="404"/>
    </location>
</feature>
<dbReference type="PANTHER" id="PTHR13026:SF0">
    <property type="entry name" value="RIBOSOMAL RNA PROCESSING 1B"/>
    <property type="match status" value="1"/>
</dbReference>
<reference evidence="6" key="1">
    <citation type="submission" date="2020-01" db="EMBL/GenBank/DDBJ databases">
        <title>Development of genomics and gene disruption for Polysphondylium violaceum indicates a role for the polyketide synthase stlB in stalk morphogenesis.</title>
        <authorList>
            <person name="Narita B."/>
            <person name="Kawabe Y."/>
            <person name="Kin K."/>
            <person name="Saito T."/>
            <person name="Gibbs R."/>
            <person name="Kuspa A."/>
            <person name="Muzny D."/>
            <person name="Queller D."/>
            <person name="Richards S."/>
            <person name="Strassman J."/>
            <person name="Sucgang R."/>
            <person name="Worley K."/>
            <person name="Schaap P."/>
        </authorList>
    </citation>
    <scope>NUCLEOTIDE SEQUENCE</scope>
    <source>
        <strain evidence="6">QSvi11</strain>
    </source>
</reference>
<accession>A0A8J4UXR5</accession>
<feature type="region of interest" description="Disordered" evidence="5">
    <location>
        <begin position="309"/>
        <end position="489"/>
    </location>
</feature>
<evidence type="ECO:0000256" key="5">
    <source>
        <dbReference type="SAM" id="MobiDB-lite"/>
    </source>
</evidence>
<comment type="caution">
    <text evidence="6">The sequence shown here is derived from an EMBL/GenBank/DDBJ whole genome shotgun (WGS) entry which is preliminary data.</text>
</comment>
<dbReference type="PANTHER" id="PTHR13026">
    <property type="entry name" value="NNP-1 PROTEIN NOVEL NUCLEAR PROTEIN 1 NOP52"/>
    <property type="match status" value="1"/>
</dbReference>
<dbReference type="Proteomes" id="UP000695562">
    <property type="component" value="Unassembled WGS sequence"/>
</dbReference>
<evidence type="ECO:0000256" key="4">
    <source>
        <dbReference type="ARBA" id="ARBA00023242"/>
    </source>
</evidence>
<proteinExistence type="inferred from homology"/>
<evidence type="ECO:0000256" key="3">
    <source>
        <dbReference type="ARBA" id="ARBA00022552"/>
    </source>
</evidence>
<gene>
    <name evidence="6" type="ORF">CYY_007897</name>
</gene>
<evidence type="ECO:0000256" key="1">
    <source>
        <dbReference type="ARBA" id="ARBA00004123"/>
    </source>
</evidence>
<dbReference type="AlphaFoldDB" id="A0A8J4UXR5"/>
<dbReference type="EMBL" id="AJWJ01000446">
    <property type="protein sequence ID" value="KAF2070783.1"/>
    <property type="molecule type" value="Genomic_DNA"/>
</dbReference>
<dbReference type="GO" id="GO:0006364">
    <property type="term" value="P:rRNA processing"/>
    <property type="evidence" value="ECO:0007669"/>
    <property type="project" value="UniProtKB-KW"/>
</dbReference>
<evidence type="ECO:0000313" key="7">
    <source>
        <dbReference type="Proteomes" id="UP000695562"/>
    </source>
</evidence>
<dbReference type="OrthoDB" id="2019504at2759"/>
<dbReference type="GO" id="GO:0005634">
    <property type="term" value="C:nucleus"/>
    <property type="evidence" value="ECO:0007669"/>
    <property type="project" value="UniProtKB-SubCell"/>
</dbReference>
<dbReference type="InterPro" id="IPR016024">
    <property type="entry name" value="ARM-type_fold"/>
</dbReference>
<dbReference type="Pfam" id="PF05997">
    <property type="entry name" value="Nop52"/>
    <property type="match status" value="1"/>
</dbReference>
<sequence length="489" mass="56889">MSTEVEGQKRYSVEVAIARKLNSANENVRKKALYDMTKLIKKSELTEIQFMKLWKGLFLMVYITDKPIVQEEVNTQIAKATLACQGYEQSYLYLKAFFETMEKHWDYIDQYRLDKFYSLIRKMLHYSFVVLSKFADEDVEERDMAVTELVSVLKTSALHPSKVRTNGIVLHVADIFLEELYKVTQGNVSRSLSKLLLPFLNFLAKSDDTVSHKRIKERVFFRLVSTYSPFQRKDAYALPKEGISYDDDELANQELFPTDYLVLSKLFFKCAASKTTLEENRSSLYSLSKTYKKANEQVKELESFLPFLPAADELKQGEGEEEEEEVEGEEEEEVEGEEEQEEDGDEDEEDDVDQDDDQEFDHIDEDEEDEDDDEIFEDDDEDIDDEEFDDEEFDDQEESDEEDGFIPIQQKQTKNTLNNNKKQQVQVKQPVKQVQQPIKQTKQPVKQQPTKQQPQQKQQTKVSKTPTPTKAISKPTTTKAKVSAVKKRN</sequence>
<evidence type="ECO:0000256" key="2">
    <source>
        <dbReference type="ARBA" id="ARBA00006374"/>
    </source>
</evidence>
<keyword evidence="4" id="KW-0539">Nucleus</keyword>
<feature type="compositionally biased region" description="Low complexity" evidence="5">
    <location>
        <begin position="409"/>
        <end position="483"/>
    </location>
</feature>
<dbReference type="SUPFAM" id="SSF48371">
    <property type="entry name" value="ARM repeat"/>
    <property type="match status" value="1"/>
</dbReference>
<keyword evidence="7" id="KW-1185">Reference proteome</keyword>
<comment type="subcellular location">
    <subcellularLocation>
        <location evidence="1">Nucleus</location>
    </subcellularLocation>
</comment>
<evidence type="ECO:0000313" key="6">
    <source>
        <dbReference type="EMBL" id="KAF2070783.1"/>
    </source>
</evidence>
<protein>
    <submittedName>
        <fullName evidence="6">Uncharacterized protein</fullName>
    </submittedName>
</protein>
<comment type="similarity">
    <text evidence="2">Belongs to the RRP1 family.</text>
</comment>
<name>A0A8J4UXR5_9MYCE</name>
<dbReference type="GO" id="GO:0030688">
    <property type="term" value="C:preribosome, small subunit precursor"/>
    <property type="evidence" value="ECO:0007669"/>
    <property type="project" value="InterPro"/>
</dbReference>
<organism evidence="6 7">
    <name type="scientific">Polysphondylium violaceum</name>
    <dbReference type="NCBI Taxonomy" id="133409"/>
    <lineage>
        <taxon>Eukaryota</taxon>
        <taxon>Amoebozoa</taxon>
        <taxon>Evosea</taxon>
        <taxon>Eumycetozoa</taxon>
        <taxon>Dictyostelia</taxon>
        <taxon>Dictyosteliales</taxon>
        <taxon>Dictyosteliaceae</taxon>
        <taxon>Polysphondylium</taxon>
    </lineage>
</organism>
<keyword evidence="3" id="KW-0698">rRNA processing</keyword>